<comment type="similarity">
    <text evidence="2 4">Belongs to the flagella basal body rod proteins family.</text>
</comment>
<dbReference type="AlphaFoldDB" id="A0A7V8VEI9"/>
<proteinExistence type="inferred from homology"/>
<evidence type="ECO:0000259" key="5">
    <source>
        <dbReference type="Pfam" id="PF00460"/>
    </source>
</evidence>
<keyword evidence="9" id="KW-1185">Reference proteome</keyword>
<dbReference type="InterPro" id="IPR001444">
    <property type="entry name" value="Flag_bb_rod_N"/>
</dbReference>
<comment type="caution">
    <text evidence="8">The sequence shown here is derived from an EMBL/GenBank/DDBJ whole genome shotgun (WGS) entry which is preliminary data.</text>
</comment>
<dbReference type="InterPro" id="IPR037925">
    <property type="entry name" value="FlgE/F/G-like"/>
</dbReference>
<dbReference type="GO" id="GO:0009425">
    <property type="term" value="C:bacterial-type flagellum basal body"/>
    <property type="evidence" value="ECO:0007669"/>
    <property type="project" value="UniProtKB-SubCell"/>
</dbReference>
<evidence type="ECO:0000259" key="7">
    <source>
        <dbReference type="Pfam" id="PF22692"/>
    </source>
</evidence>
<evidence type="ECO:0000259" key="6">
    <source>
        <dbReference type="Pfam" id="PF06429"/>
    </source>
</evidence>
<dbReference type="InterPro" id="IPR010930">
    <property type="entry name" value="Flg_bb/hook_C_dom"/>
</dbReference>
<sequence>MISGIYSATSGLITASEQQDVISINLANINTPSFKEIQMTFNEVDSAASASELNGVKTGIIWDRNEIGGFVQTGRSLDLAIAEPNRYFLLLSNNGQVVSRYGHFMRTPDGLLVDSNGYLLLGATGPIRISADASNISVTSNGTLIADGEEVDKIRIVTAINNNSIKRISANIYKPDSELSIQDTESRILQGYLETSNININDIFVKMILGSRYYEATQKALRLIADIIQLNTRV</sequence>
<feature type="domain" description="Flagellar basal-body/hook protein C-terminal" evidence="6">
    <location>
        <begin position="190"/>
        <end position="222"/>
    </location>
</feature>
<evidence type="ECO:0000256" key="2">
    <source>
        <dbReference type="ARBA" id="ARBA00009677"/>
    </source>
</evidence>
<evidence type="ECO:0000256" key="4">
    <source>
        <dbReference type="RuleBase" id="RU362116"/>
    </source>
</evidence>
<dbReference type="InterPro" id="IPR020013">
    <property type="entry name" value="Flagellar_FlgE/F/G"/>
</dbReference>
<dbReference type="RefSeq" id="WP_194538005.1">
    <property type="nucleotide sequence ID" value="NZ_JACEFB010000006.1"/>
</dbReference>
<evidence type="ECO:0000313" key="9">
    <source>
        <dbReference type="Proteomes" id="UP000542342"/>
    </source>
</evidence>
<dbReference type="Pfam" id="PF22692">
    <property type="entry name" value="LlgE_F_G_D1"/>
    <property type="match status" value="1"/>
</dbReference>
<dbReference type="Pfam" id="PF00460">
    <property type="entry name" value="Flg_bb_rod"/>
    <property type="match status" value="1"/>
</dbReference>
<reference evidence="8 9" key="1">
    <citation type="submission" date="2020-07" db="EMBL/GenBank/DDBJ databases">
        <title>Thermogemmata thermophila gen. nov., sp. nov., a novel moderate thermophilic planctomycete from a Kamchatka hot spring.</title>
        <authorList>
            <person name="Elcheninov A.G."/>
            <person name="Podosokorskaya O.A."/>
            <person name="Kovaleva O.L."/>
            <person name="Novikov A."/>
            <person name="Bonch-Osmolovskaya E.A."/>
            <person name="Toshchakov S.V."/>
            <person name="Kublanov I.V."/>
        </authorList>
    </citation>
    <scope>NUCLEOTIDE SEQUENCE [LARGE SCALE GENOMIC DNA]</scope>
    <source>
        <strain evidence="8 9">2918</strain>
    </source>
</reference>
<feature type="domain" description="Flagellar hook protein FlgE/F/G-like D1" evidence="7">
    <location>
        <begin position="87"/>
        <end position="145"/>
    </location>
</feature>
<keyword evidence="8" id="KW-0966">Cell projection</keyword>
<keyword evidence="8" id="KW-0282">Flagellum</keyword>
<keyword evidence="3 4" id="KW-0975">Bacterial flagellum</keyword>
<comment type="subcellular location">
    <subcellularLocation>
        <location evidence="1 4">Bacterial flagellum basal body</location>
    </subcellularLocation>
</comment>
<dbReference type="InterPro" id="IPR053967">
    <property type="entry name" value="LlgE_F_G-like_D1"/>
</dbReference>
<evidence type="ECO:0000256" key="3">
    <source>
        <dbReference type="ARBA" id="ARBA00023143"/>
    </source>
</evidence>
<evidence type="ECO:0000256" key="1">
    <source>
        <dbReference type="ARBA" id="ARBA00004117"/>
    </source>
</evidence>
<dbReference type="SUPFAM" id="SSF117143">
    <property type="entry name" value="Flagellar hook protein flgE"/>
    <property type="match status" value="1"/>
</dbReference>
<dbReference type="NCBIfam" id="TIGR03506">
    <property type="entry name" value="FlgEFG_subfam"/>
    <property type="match status" value="1"/>
</dbReference>
<accession>A0A7V8VEI9</accession>
<dbReference type="Proteomes" id="UP000542342">
    <property type="component" value="Unassembled WGS sequence"/>
</dbReference>
<gene>
    <name evidence="8" type="ORF">H0921_10420</name>
</gene>
<dbReference type="Pfam" id="PF06429">
    <property type="entry name" value="Flg_bbr_C"/>
    <property type="match status" value="1"/>
</dbReference>
<organism evidence="8 9">
    <name type="scientific">Thermogemmata fonticola</name>
    <dbReference type="NCBI Taxonomy" id="2755323"/>
    <lineage>
        <taxon>Bacteria</taxon>
        <taxon>Pseudomonadati</taxon>
        <taxon>Planctomycetota</taxon>
        <taxon>Planctomycetia</taxon>
        <taxon>Gemmatales</taxon>
        <taxon>Gemmataceae</taxon>
        <taxon>Thermogemmata</taxon>
    </lineage>
</organism>
<evidence type="ECO:0000313" key="8">
    <source>
        <dbReference type="EMBL" id="MBA2226574.1"/>
    </source>
</evidence>
<keyword evidence="8" id="KW-0969">Cilium</keyword>
<dbReference type="PANTHER" id="PTHR30435:SF19">
    <property type="entry name" value="FLAGELLAR BASAL-BODY ROD PROTEIN FLGG"/>
    <property type="match status" value="1"/>
</dbReference>
<dbReference type="PANTHER" id="PTHR30435">
    <property type="entry name" value="FLAGELLAR PROTEIN"/>
    <property type="match status" value="1"/>
</dbReference>
<dbReference type="GO" id="GO:0071978">
    <property type="term" value="P:bacterial-type flagellum-dependent swarming motility"/>
    <property type="evidence" value="ECO:0007669"/>
    <property type="project" value="TreeGrafter"/>
</dbReference>
<feature type="domain" description="Flagellar basal body rod protein N-terminal" evidence="5">
    <location>
        <begin position="5"/>
        <end position="35"/>
    </location>
</feature>
<dbReference type="EMBL" id="JACEFB010000006">
    <property type="protein sequence ID" value="MBA2226574.1"/>
    <property type="molecule type" value="Genomic_DNA"/>
</dbReference>
<protein>
    <submittedName>
        <fullName evidence="8">Flagellar hook basal-body protein</fullName>
    </submittedName>
</protein>
<name>A0A7V8VEI9_9BACT</name>